<organism evidence="2 3">
    <name type="scientific">Nonomuraea endophytica</name>
    <dbReference type="NCBI Taxonomy" id="714136"/>
    <lineage>
        <taxon>Bacteria</taxon>
        <taxon>Bacillati</taxon>
        <taxon>Actinomycetota</taxon>
        <taxon>Actinomycetes</taxon>
        <taxon>Streptosporangiales</taxon>
        <taxon>Streptosporangiaceae</taxon>
        <taxon>Nonomuraea</taxon>
    </lineage>
</organism>
<feature type="transmembrane region" description="Helical" evidence="1">
    <location>
        <begin position="58"/>
        <end position="77"/>
    </location>
</feature>
<dbReference type="Proteomes" id="UP000568380">
    <property type="component" value="Unassembled WGS sequence"/>
</dbReference>
<keyword evidence="3" id="KW-1185">Reference proteome</keyword>
<keyword evidence="1" id="KW-0812">Transmembrane</keyword>
<feature type="transmembrane region" description="Helical" evidence="1">
    <location>
        <begin position="153"/>
        <end position="175"/>
    </location>
</feature>
<feature type="transmembrane region" description="Helical" evidence="1">
    <location>
        <begin position="124"/>
        <end position="146"/>
    </location>
</feature>
<comment type="caution">
    <text evidence="2">The sequence shown here is derived from an EMBL/GenBank/DDBJ whole genome shotgun (WGS) entry which is preliminary data.</text>
</comment>
<sequence>MKRDGAVQGYSPRTFSAGALALLVAALPLFVAWSSGYYGSPPPGVSTLALGAHWVCGWLIPLNAGAVVAYGTAGRVLDRRIVLSAPGDPRTRWWREHGLVLAAVAVVAGTIVAGQSAASGESVARLAVPAISGLVVALCTAQLVVARFGHAPGTACGITTTVTAAVLVGPCLSYGARPFAVDATLHGWMSGDPGLGPPVTAAALAWPALAVAAVAAGRIFPLDAAALSGARDHD</sequence>
<reference evidence="2 3" key="1">
    <citation type="submission" date="2020-08" db="EMBL/GenBank/DDBJ databases">
        <title>Genomic Encyclopedia of Type Strains, Phase IV (KMG-IV): sequencing the most valuable type-strain genomes for metagenomic binning, comparative biology and taxonomic classification.</title>
        <authorList>
            <person name="Goeker M."/>
        </authorList>
    </citation>
    <scope>NUCLEOTIDE SEQUENCE [LARGE SCALE GENOMIC DNA]</scope>
    <source>
        <strain evidence="2 3">DSM 45385</strain>
    </source>
</reference>
<feature type="transmembrane region" description="Helical" evidence="1">
    <location>
        <begin position="20"/>
        <end position="38"/>
    </location>
</feature>
<accession>A0A7W8A6A6</accession>
<keyword evidence="1" id="KW-0472">Membrane</keyword>
<name>A0A7W8A6A6_9ACTN</name>
<feature type="transmembrane region" description="Helical" evidence="1">
    <location>
        <begin position="195"/>
        <end position="216"/>
    </location>
</feature>
<gene>
    <name evidence="2" type="ORF">HNR40_005021</name>
</gene>
<proteinExistence type="predicted"/>
<evidence type="ECO:0000313" key="2">
    <source>
        <dbReference type="EMBL" id="MBB5079535.1"/>
    </source>
</evidence>
<keyword evidence="1" id="KW-1133">Transmembrane helix</keyword>
<protein>
    <submittedName>
        <fullName evidence="2">Uncharacterized protein</fullName>
    </submittedName>
</protein>
<evidence type="ECO:0000313" key="3">
    <source>
        <dbReference type="Proteomes" id="UP000568380"/>
    </source>
</evidence>
<feature type="transmembrane region" description="Helical" evidence="1">
    <location>
        <begin position="98"/>
        <end position="118"/>
    </location>
</feature>
<evidence type="ECO:0000256" key="1">
    <source>
        <dbReference type="SAM" id="Phobius"/>
    </source>
</evidence>
<dbReference type="AlphaFoldDB" id="A0A7W8A6A6"/>
<dbReference type="RefSeq" id="WP_184965200.1">
    <property type="nucleotide sequence ID" value="NZ_JACHIN010000006.1"/>
</dbReference>
<dbReference type="EMBL" id="JACHIN010000006">
    <property type="protein sequence ID" value="MBB5079535.1"/>
    <property type="molecule type" value="Genomic_DNA"/>
</dbReference>